<dbReference type="InterPro" id="IPR036388">
    <property type="entry name" value="WH-like_DNA-bd_sf"/>
</dbReference>
<dbReference type="Pfam" id="PF00891">
    <property type="entry name" value="Methyltransf_2"/>
    <property type="match status" value="1"/>
</dbReference>
<dbReference type="PANTHER" id="PTHR43712">
    <property type="entry name" value="PUTATIVE (AFU_ORTHOLOGUE AFUA_4G14580)-RELATED"/>
    <property type="match status" value="1"/>
</dbReference>
<gene>
    <name evidence="7" type="ORF">SAMN04488128_105516</name>
</gene>
<feature type="active site" description="Proton acceptor" evidence="4">
    <location>
        <position position="254"/>
    </location>
</feature>
<evidence type="ECO:0000259" key="6">
    <source>
        <dbReference type="Pfam" id="PF08100"/>
    </source>
</evidence>
<proteinExistence type="predicted"/>
<dbReference type="Gene3D" id="1.10.287.1350">
    <property type="match status" value="1"/>
</dbReference>
<keyword evidence="1" id="KW-0489">Methyltransferase</keyword>
<dbReference type="RefSeq" id="WP_078672306.1">
    <property type="nucleotide sequence ID" value="NZ_FUWZ01000005.1"/>
</dbReference>
<dbReference type="PIRSF" id="PIRSF005739">
    <property type="entry name" value="O-mtase"/>
    <property type="match status" value="1"/>
</dbReference>
<dbReference type="GO" id="GO:0032259">
    <property type="term" value="P:methylation"/>
    <property type="evidence" value="ECO:0007669"/>
    <property type="project" value="UniProtKB-KW"/>
</dbReference>
<dbReference type="Gene3D" id="3.40.50.150">
    <property type="entry name" value="Vaccinia Virus protein VP39"/>
    <property type="match status" value="1"/>
</dbReference>
<evidence type="ECO:0000256" key="4">
    <source>
        <dbReference type="PIRSR" id="PIRSR005739-1"/>
    </source>
</evidence>
<dbReference type="PANTHER" id="PTHR43712:SF2">
    <property type="entry name" value="O-METHYLTRANSFERASE CICE"/>
    <property type="match status" value="1"/>
</dbReference>
<dbReference type="PROSITE" id="PS51683">
    <property type="entry name" value="SAM_OMT_II"/>
    <property type="match status" value="1"/>
</dbReference>
<dbReference type="OrthoDB" id="9766840at2"/>
<keyword evidence="2" id="KW-0808">Transferase</keyword>
<evidence type="ECO:0000256" key="1">
    <source>
        <dbReference type="ARBA" id="ARBA00022603"/>
    </source>
</evidence>
<dbReference type="SUPFAM" id="SSF46785">
    <property type="entry name" value="Winged helix' DNA-binding domain"/>
    <property type="match status" value="1"/>
</dbReference>
<accession>A0A1T4TN77</accession>
<protein>
    <submittedName>
        <fullName evidence="7">Dimerisation domain-containing protein</fullName>
    </submittedName>
</protein>
<dbReference type="InterPro" id="IPR016461">
    <property type="entry name" value="COMT-like"/>
</dbReference>
<dbReference type="SUPFAM" id="SSF53335">
    <property type="entry name" value="S-adenosyl-L-methionine-dependent methyltransferases"/>
    <property type="match status" value="1"/>
</dbReference>
<evidence type="ECO:0000313" key="8">
    <source>
        <dbReference type="Proteomes" id="UP000190367"/>
    </source>
</evidence>
<dbReference type="Proteomes" id="UP000190367">
    <property type="component" value="Unassembled WGS sequence"/>
</dbReference>
<dbReference type="InterPro" id="IPR036390">
    <property type="entry name" value="WH_DNA-bd_sf"/>
</dbReference>
<dbReference type="STRING" id="634771.SAMN04488128_105516"/>
<dbReference type="Gene3D" id="1.10.10.10">
    <property type="entry name" value="Winged helix-like DNA-binding domain superfamily/Winged helix DNA-binding domain"/>
    <property type="match status" value="1"/>
</dbReference>
<name>A0A1T4TN77_9BACT</name>
<evidence type="ECO:0000256" key="3">
    <source>
        <dbReference type="ARBA" id="ARBA00022691"/>
    </source>
</evidence>
<organism evidence="7 8">
    <name type="scientific">Chitinophaga eiseniae</name>
    <dbReference type="NCBI Taxonomy" id="634771"/>
    <lineage>
        <taxon>Bacteria</taxon>
        <taxon>Pseudomonadati</taxon>
        <taxon>Bacteroidota</taxon>
        <taxon>Chitinophagia</taxon>
        <taxon>Chitinophagales</taxon>
        <taxon>Chitinophagaceae</taxon>
        <taxon>Chitinophaga</taxon>
    </lineage>
</organism>
<dbReference type="InterPro" id="IPR029063">
    <property type="entry name" value="SAM-dependent_MTases_sf"/>
</dbReference>
<sequence length="345" mass="37656">MHTDFSGLHATAEHTGNILRHITNHWVSCCVYTAARLNIADILSSGPMELNALATQTGTHPPSLHRLLRLLAANGVFEEQTPGVFANTPDSIALIGDIQGSMKAFLLAEMGEFYFPWGNLVDSVRTGKTAFDEHYGENLWDHYKKHADRGLNFMKAMTAVTSFLSPAILDRYDFSAFKTIIDVGGSNGSLLSAILKSTPGPSGIVFDVPYVVEQTTALLAADPLLHHRCSAVSGNFFEQVPAGADAYLLKMIIHDWDDEDSVRILSVVSKAMKPESKILIVDGVVPEGNTLHGAKFMDVNMLVVTGGKERTAAEFEALFRRSGLRLTRVIDLDITEVSIVEGEKL</sequence>
<keyword evidence="8" id="KW-1185">Reference proteome</keyword>
<dbReference type="GO" id="GO:0046983">
    <property type="term" value="F:protein dimerization activity"/>
    <property type="evidence" value="ECO:0007669"/>
    <property type="project" value="InterPro"/>
</dbReference>
<dbReference type="InterPro" id="IPR012967">
    <property type="entry name" value="COMT_dimerisation"/>
</dbReference>
<feature type="domain" description="O-methyltransferase dimerisation" evidence="6">
    <location>
        <begin position="20"/>
        <end position="91"/>
    </location>
</feature>
<feature type="domain" description="O-methyltransferase C-terminal" evidence="5">
    <location>
        <begin position="117"/>
        <end position="324"/>
    </location>
</feature>
<evidence type="ECO:0000259" key="5">
    <source>
        <dbReference type="Pfam" id="PF00891"/>
    </source>
</evidence>
<dbReference type="GO" id="GO:0008171">
    <property type="term" value="F:O-methyltransferase activity"/>
    <property type="evidence" value="ECO:0007669"/>
    <property type="project" value="InterPro"/>
</dbReference>
<dbReference type="AlphaFoldDB" id="A0A1T4TN77"/>
<dbReference type="InterPro" id="IPR001077">
    <property type="entry name" value="COMT_C"/>
</dbReference>
<evidence type="ECO:0000313" key="7">
    <source>
        <dbReference type="EMBL" id="SKA41781.1"/>
    </source>
</evidence>
<evidence type="ECO:0000256" key="2">
    <source>
        <dbReference type="ARBA" id="ARBA00022679"/>
    </source>
</evidence>
<keyword evidence="3" id="KW-0949">S-adenosyl-L-methionine</keyword>
<dbReference type="Pfam" id="PF08100">
    <property type="entry name" value="Dimerisation"/>
    <property type="match status" value="1"/>
</dbReference>
<dbReference type="EMBL" id="FUWZ01000005">
    <property type="protein sequence ID" value="SKA41781.1"/>
    <property type="molecule type" value="Genomic_DNA"/>
</dbReference>
<reference evidence="8" key="1">
    <citation type="submission" date="2017-02" db="EMBL/GenBank/DDBJ databases">
        <authorList>
            <person name="Varghese N."/>
            <person name="Submissions S."/>
        </authorList>
    </citation>
    <scope>NUCLEOTIDE SEQUENCE [LARGE SCALE GENOMIC DNA]</scope>
    <source>
        <strain evidence="8">DSM 22224</strain>
    </source>
</reference>